<organism evidence="2 3">
    <name type="scientific">Vibrio algivorus</name>
    <dbReference type="NCBI Taxonomy" id="1667024"/>
    <lineage>
        <taxon>Bacteria</taxon>
        <taxon>Pseudomonadati</taxon>
        <taxon>Pseudomonadota</taxon>
        <taxon>Gammaproteobacteria</taxon>
        <taxon>Vibrionales</taxon>
        <taxon>Vibrionaceae</taxon>
        <taxon>Vibrio</taxon>
    </lineage>
</organism>
<dbReference type="AlphaFoldDB" id="A0A557PHA9"/>
<keyword evidence="1" id="KW-0235">DNA replication</keyword>
<sequence length="151" mass="17119">MLDDSNLELHQPELRQQSYLKEMGISTFEVAHPDKLEGYQSPGIILPNDCVLLLVAESCPQGEDATLFIKVLASMKLQPEQALHLTPGQLTQLQQHNLKWVWFAGCDGSLSNNDYLPQWQLLKLLHSPALSAIHGNTQNRRNLWQQICSYD</sequence>
<accession>A0A557PHA9</accession>
<dbReference type="SUPFAM" id="SSF102220">
    <property type="entry name" value="DNA polymerase III psi subunit"/>
    <property type="match status" value="1"/>
</dbReference>
<dbReference type="InterPro" id="IPR036654">
    <property type="entry name" value="DNA_pol_III_psi_sf"/>
</dbReference>
<evidence type="ECO:0000256" key="1">
    <source>
        <dbReference type="PIRNR" id="PIRNR029225"/>
    </source>
</evidence>
<evidence type="ECO:0000313" key="3">
    <source>
        <dbReference type="Proteomes" id="UP000319828"/>
    </source>
</evidence>
<dbReference type="OrthoDB" id="5609147at2"/>
<dbReference type="PIRSF" id="PIRSF029225">
    <property type="entry name" value="DNA_pol_III_psi"/>
    <property type="match status" value="1"/>
</dbReference>
<keyword evidence="1" id="KW-0548">Nucleotidyltransferase</keyword>
<protein>
    <recommendedName>
        <fullName evidence="1">DNA polymerase III subunit psi</fullName>
    </recommendedName>
</protein>
<dbReference type="Proteomes" id="UP000319828">
    <property type="component" value="Unassembled WGS sequence"/>
</dbReference>
<reference evidence="2 3" key="1">
    <citation type="submission" date="2019-07" db="EMBL/GenBank/DDBJ databases">
        <title>The draft genome sequence of Vibrio algivorus M1486.</title>
        <authorList>
            <person name="Meng X."/>
        </authorList>
    </citation>
    <scope>NUCLEOTIDE SEQUENCE [LARGE SCALE GENOMIC DNA]</scope>
    <source>
        <strain evidence="2 3">M1486</strain>
    </source>
</reference>
<evidence type="ECO:0000313" key="2">
    <source>
        <dbReference type="EMBL" id="TVO40035.1"/>
    </source>
</evidence>
<comment type="function">
    <text evidence="1">Part of the beta sliding clamp loading complex, which hydrolyzes ATP to load the beta clamp onto primed DNA to form the DNA replication pre-initiation complex. DNA polymerase III is a complex, multichain enzyme responsible for most of the replicative synthesis in bacteria. This DNA polymerase also exhibits 3' to 5' exonuclease activity.</text>
</comment>
<dbReference type="GO" id="GO:0003887">
    <property type="term" value="F:DNA-directed DNA polymerase activity"/>
    <property type="evidence" value="ECO:0007669"/>
    <property type="project" value="UniProtKB-KW"/>
</dbReference>
<name>A0A557PHA9_9VIBR</name>
<dbReference type="Pfam" id="PF03603">
    <property type="entry name" value="DNA_III_psi"/>
    <property type="match status" value="1"/>
</dbReference>
<comment type="caution">
    <text evidence="2">The sequence shown here is derived from an EMBL/GenBank/DDBJ whole genome shotgun (WGS) entry which is preliminary data.</text>
</comment>
<dbReference type="GO" id="GO:0008408">
    <property type="term" value="F:3'-5' exonuclease activity"/>
    <property type="evidence" value="ECO:0007669"/>
    <property type="project" value="InterPro"/>
</dbReference>
<dbReference type="Gene3D" id="3.40.50.10220">
    <property type="entry name" value="DNA polymerase III, psi subunit"/>
    <property type="match status" value="1"/>
</dbReference>
<proteinExistence type="predicted"/>
<dbReference type="GO" id="GO:0006260">
    <property type="term" value="P:DNA replication"/>
    <property type="evidence" value="ECO:0007669"/>
    <property type="project" value="UniProtKB-KW"/>
</dbReference>
<keyword evidence="1" id="KW-0808">Transferase</keyword>
<dbReference type="RefSeq" id="WP_144229779.1">
    <property type="nucleotide sequence ID" value="NZ_CANNCB010000004.1"/>
</dbReference>
<gene>
    <name evidence="2" type="ORF">FOF44_00830</name>
</gene>
<dbReference type="EMBL" id="VMKJ01000001">
    <property type="protein sequence ID" value="TVO40035.1"/>
    <property type="molecule type" value="Genomic_DNA"/>
</dbReference>
<dbReference type="InterPro" id="IPR004615">
    <property type="entry name" value="DNA_pol_III_psi"/>
</dbReference>
<keyword evidence="1" id="KW-0239">DNA-directed DNA polymerase</keyword>